<sequence>MLITFRRFLHSEEGVTAIEYAIIGVAMSIIVLTAFTDGNPLPDALKGGFTTIQENIDQAKT</sequence>
<dbReference type="Proteomes" id="UP001149400">
    <property type="component" value="Unassembled WGS sequence"/>
</dbReference>
<keyword evidence="1" id="KW-0812">Transmembrane</keyword>
<keyword evidence="1" id="KW-1133">Transmembrane helix</keyword>
<keyword evidence="1" id="KW-0472">Membrane</keyword>
<dbReference type="EMBL" id="JAJUBC010000017">
    <property type="protein sequence ID" value="MDD1794466.1"/>
    <property type="molecule type" value="Genomic_DNA"/>
</dbReference>
<proteinExistence type="predicted"/>
<dbReference type="Pfam" id="PF04964">
    <property type="entry name" value="Flp_Fap"/>
    <property type="match status" value="1"/>
</dbReference>
<keyword evidence="3" id="KW-1185">Reference proteome</keyword>
<evidence type="ECO:0000313" key="3">
    <source>
        <dbReference type="Proteomes" id="UP001149400"/>
    </source>
</evidence>
<name>A0ABT5R2G8_9GAMM</name>
<comment type="caution">
    <text evidence="2">The sequence shown here is derived from an EMBL/GenBank/DDBJ whole genome shotgun (WGS) entry which is preliminary data.</text>
</comment>
<dbReference type="RefSeq" id="WP_274165293.1">
    <property type="nucleotide sequence ID" value="NZ_JAJUBC010000017.1"/>
</dbReference>
<evidence type="ECO:0000256" key="1">
    <source>
        <dbReference type="SAM" id="Phobius"/>
    </source>
</evidence>
<feature type="transmembrane region" description="Helical" evidence="1">
    <location>
        <begin position="20"/>
        <end position="36"/>
    </location>
</feature>
<gene>
    <name evidence="2" type="ORF">LRP50_15130</name>
</gene>
<dbReference type="InterPro" id="IPR007047">
    <property type="entry name" value="Flp_Fap"/>
</dbReference>
<organism evidence="2 3">
    <name type="scientific">Enterovibrio gelatinilyticus</name>
    <dbReference type="NCBI Taxonomy" id="2899819"/>
    <lineage>
        <taxon>Bacteria</taxon>
        <taxon>Pseudomonadati</taxon>
        <taxon>Pseudomonadota</taxon>
        <taxon>Gammaproteobacteria</taxon>
        <taxon>Vibrionales</taxon>
        <taxon>Vibrionaceae</taxon>
        <taxon>Enterovibrio</taxon>
    </lineage>
</organism>
<accession>A0ABT5R2G8</accession>
<protein>
    <submittedName>
        <fullName evidence="2">Flp family type IVb pilin</fullName>
    </submittedName>
</protein>
<reference evidence="2" key="1">
    <citation type="submission" date="2021-12" db="EMBL/GenBank/DDBJ databases">
        <title>Enterovibrio ZSDZ35 sp. nov. and Enterovibrio ZSDZ42 sp. nov., isolated from coastal seawater in Qingdao.</title>
        <authorList>
            <person name="Zhang P."/>
        </authorList>
    </citation>
    <scope>NUCLEOTIDE SEQUENCE</scope>
    <source>
        <strain evidence="2">ZSDZ42</strain>
    </source>
</reference>
<evidence type="ECO:0000313" key="2">
    <source>
        <dbReference type="EMBL" id="MDD1794466.1"/>
    </source>
</evidence>